<feature type="domain" description="ABM" evidence="1">
    <location>
        <begin position="2"/>
        <end position="94"/>
    </location>
</feature>
<keyword evidence="3" id="KW-0560">Oxidoreductase</keyword>
<evidence type="ECO:0000313" key="2">
    <source>
        <dbReference type="EMBL" id="SNV32142.1"/>
    </source>
</evidence>
<dbReference type="KEGG" id="ctak:4412677_00112"/>
<dbReference type="RefSeq" id="WP_095069387.1">
    <property type="nucleotide sequence ID" value="NZ_LT906465.1"/>
</dbReference>
<dbReference type="InterPro" id="IPR011008">
    <property type="entry name" value="Dimeric_a/b-barrel"/>
</dbReference>
<name>A0A239WCB3_9FLAO</name>
<accession>A0A239WCB3</accession>
<dbReference type="KEGG" id="ctak:4412677_00110"/>
<evidence type="ECO:0000313" key="3">
    <source>
        <dbReference type="EMBL" id="SNV32157.1"/>
    </source>
</evidence>
<reference evidence="3 4" key="1">
    <citation type="submission" date="2017-06" db="EMBL/GenBank/DDBJ databases">
        <authorList>
            <consortium name="Pathogen Informatics"/>
        </authorList>
    </citation>
    <scope>NUCLEOTIDE SEQUENCE [LARGE SCALE GENOMIC DNA]</scope>
    <source>
        <strain evidence="3 4">NCTC13490</strain>
    </source>
</reference>
<dbReference type="GO" id="GO:0004497">
    <property type="term" value="F:monooxygenase activity"/>
    <property type="evidence" value="ECO:0007669"/>
    <property type="project" value="UniProtKB-KW"/>
</dbReference>
<gene>
    <name evidence="2" type="ORF">SAMEA4412677_00110</name>
    <name evidence="3" type="ORF">SAMEA4412677_00112</name>
</gene>
<dbReference type="EMBL" id="LT906465">
    <property type="protein sequence ID" value="SNV32142.1"/>
    <property type="molecule type" value="Genomic_DNA"/>
</dbReference>
<dbReference type="Pfam" id="PF03992">
    <property type="entry name" value="ABM"/>
    <property type="match status" value="1"/>
</dbReference>
<evidence type="ECO:0000259" key="1">
    <source>
        <dbReference type="PROSITE" id="PS51725"/>
    </source>
</evidence>
<dbReference type="SUPFAM" id="SSF54909">
    <property type="entry name" value="Dimeric alpha+beta barrel"/>
    <property type="match status" value="1"/>
</dbReference>
<sequence>MYLLQGKLTAKDGKRDELAEILKDASKLISNAEGSKFYIVGKCEEDKNDVYVTELWNTKEDHDNSLNYPGVRELIMKAMPILDGQPEKGKEIEVLNEM</sequence>
<dbReference type="InterPro" id="IPR007138">
    <property type="entry name" value="ABM_dom"/>
</dbReference>
<dbReference type="Gene3D" id="3.30.70.100">
    <property type="match status" value="1"/>
</dbReference>
<dbReference type="Proteomes" id="UP000215196">
    <property type="component" value="Chromosome 1"/>
</dbReference>
<proteinExistence type="predicted"/>
<protein>
    <submittedName>
        <fullName evidence="3">Antibiotic biosynthesis monooxygenase</fullName>
    </submittedName>
</protein>
<keyword evidence="3" id="KW-0503">Monooxygenase</keyword>
<dbReference type="AlphaFoldDB" id="A0A239WCB3"/>
<keyword evidence="4" id="KW-1185">Reference proteome</keyword>
<organism evidence="3 4">
    <name type="scientific">Chryseobacterium taklimakanense</name>
    <dbReference type="NCBI Taxonomy" id="536441"/>
    <lineage>
        <taxon>Bacteria</taxon>
        <taxon>Pseudomonadati</taxon>
        <taxon>Bacteroidota</taxon>
        <taxon>Flavobacteriia</taxon>
        <taxon>Flavobacteriales</taxon>
        <taxon>Weeksellaceae</taxon>
        <taxon>Chryseobacterium group</taxon>
        <taxon>Chryseobacterium</taxon>
    </lineage>
</organism>
<evidence type="ECO:0000313" key="4">
    <source>
        <dbReference type="Proteomes" id="UP000215196"/>
    </source>
</evidence>
<dbReference type="EMBL" id="LT906465">
    <property type="protein sequence ID" value="SNV32157.1"/>
    <property type="molecule type" value="Genomic_DNA"/>
</dbReference>
<dbReference type="PROSITE" id="PS51725">
    <property type="entry name" value="ABM"/>
    <property type="match status" value="1"/>
</dbReference>